<evidence type="ECO:0000313" key="1">
    <source>
        <dbReference type="EMBL" id="ABG33184.1"/>
    </source>
</evidence>
<dbReference type="Proteomes" id="UP000007029">
    <property type="component" value="Chromosome"/>
</dbReference>
<dbReference type="HOGENOM" id="CLU_3383566_0_0_5"/>
<accession>Q162A9</accession>
<dbReference type="EMBL" id="CP000362">
    <property type="protein sequence ID" value="ABG33184.1"/>
    <property type="molecule type" value="Genomic_DNA"/>
</dbReference>
<keyword evidence="2" id="KW-1185">Reference proteome</keyword>
<dbReference type="AlphaFoldDB" id="Q162A9"/>
<sequence>MHSADLASAIVEQQDGGWRITPKIRHDLTFRHF</sequence>
<reference evidence="1 2" key="1">
    <citation type="journal article" date="2007" name="J. Bacteriol.">
        <title>The complete genome sequence of Roseobacter denitrificans reveals a mixotrophic rather than photosynthetic metabolism.</title>
        <authorList>
            <person name="Swingley W.D."/>
            <person name="Sadekar S."/>
            <person name="Mastrian S.D."/>
            <person name="Matthies H.J."/>
            <person name="Hao J."/>
            <person name="Ramos H."/>
            <person name="Acharya C.R."/>
            <person name="Conrad A.L."/>
            <person name="Taylor H.L."/>
            <person name="Dejesa L.C."/>
            <person name="Shah M.K."/>
            <person name="O'huallachain M.E."/>
            <person name="Lince M.T."/>
            <person name="Blankenship R.E."/>
            <person name="Beatty J.T."/>
            <person name="Touchman J.W."/>
        </authorList>
    </citation>
    <scope>NUCLEOTIDE SEQUENCE [LARGE SCALE GENOMIC DNA]</scope>
    <source>
        <strain evidence="2">ATCC 33942 / OCh 114</strain>
    </source>
</reference>
<evidence type="ECO:0000313" key="2">
    <source>
        <dbReference type="Proteomes" id="UP000007029"/>
    </source>
</evidence>
<dbReference type="KEGG" id="rde:RD1_3712"/>
<gene>
    <name evidence="1" type="ordered locus">RD1_3712</name>
</gene>
<protein>
    <submittedName>
        <fullName evidence="1">Uncharacterized protein</fullName>
    </submittedName>
</protein>
<proteinExistence type="predicted"/>
<name>Q162A9_ROSDO</name>
<organism evidence="1 2">
    <name type="scientific">Roseobacter denitrificans (strain ATCC 33942 / OCh 114)</name>
    <name type="common">Erythrobacter sp. (strain OCh 114)</name>
    <name type="synonym">Roseobacter denitrificans</name>
    <dbReference type="NCBI Taxonomy" id="375451"/>
    <lineage>
        <taxon>Bacteria</taxon>
        <taxon>Pseudomonadati</taxon>
        <taxon>Pseudomonadota</taxon>
        <taxon>Alphaproteobacteria</taxon>
        <taxon>Rhodobacterales</taxon>
        <taxon>Roseobacteraceae</taxon>
        <taxon>Roseobacter</taxon>
    </lineage>
</organism>